<evidence type="ECO:0000256" key="3">
    <source>
        <dbReference type="ARBA" id="ARBA00022448"/>
    </source>
</evidence>
<dbReference type="Pfam" id="PF01235">
    <property type="entry name" value="Na_Ala_symp"/>
    <property type="match status" value="1"/>
</dbReference>
<feature type="transmembrane region" description="Helical" evidence="9">
    <location>
        <begin position="141"/>
        <end position="165"/>
    </location>
</feature>
<evidence type="ECO:0000256" key="2">
    <source>
        <dbReference type="ARBA" id="ARBA00009261"/>
    </source>
</evidence>
<feature type="transmembrane region" description="Helical" evidence="9">
    <location>
        <begin position="68"/>
        <end position="92"/>
    </location>
</feature>
<feature type="transmembrane region" description="Helical" evidence="9">
    <location>
        <begin position="418"/>
        <end position="440"/>
    </location>
</feature>
<organism evidence="10 11">
    <name type="scientific">Candidatus Egerieimonas intestinavium</name>
    <dbReference type="NCBI Taxonomy" id="2840777"/>
    <lineage>
        <taxon>Bacteria</taxon>
        <taxon>Bacillati</taxon>
        <taxon>Bacillota</taxon>
        <taxon>Clostridia</taxon>
        <taxon>Lachnospirales</taxon>
        <taxon>Lachnospiraceae</taxon>
        <taxon>Lachnospiraceae incertae sedis</taxon>
        <taxon>Candidatus Egerieimonas</taxon>
    </lineage>
</organism>
<reference evidence="10" key="1">
    <citation type="submission" date="2020-10" db="EMBL/GenBank/DDBJ databases">
        <authorList>
            <person name="Gilroy R."/>
        </authorList>
    </citation>
    <scope>NUCLEOTIDE SEQUENCE</scope>
    <source>
        <strain evidence="10">ChiSxjej1B13-7041</strain>
    </source>
</reference>
<keyword evidence="3 9" id="KW-0813">Transport</keyword>
<keyword evidence="7 9" id="KW-1133">Transmembrane helix</keyword>
<keyword evidence="8 9" id="KW-0472">Membrane</keyword>
<feature type="transmembrane region" description="Helical" evidence="9">
    <location>
        <begin position="246"/>
        <end position="265"/>
    </location>
</feature>
<proteinExistence type="inferred from homology"/>
<feature type="transmembrane region" description="Helical" evidence="9">
    <location>
        <begin position="98"/>
        <end position="120"/>
    </location>
</feature>
<protein>
    <submittedName>
        <fullName evidence="10">Sodium:alanine symporter family protein</fullName>
    </submittedName>
</protein>
<dbReference type="PROSITE" id="PS00873">
    <property type="entry name" value="NA_ALANINE_SYMP"/>
    <property type="match status" value="1"/>
</dbReference>
<evidence type="ECO:0000256" key="5">
    <source>
        <dbReference type="ARBA" id="ARBA00022692"/>
    </source>
</evidence>
<feature type="transmembrane region" description="Helical" evidence="9">
    <location>
        <begin position="18"/>
        <end position="40"/>
    </location>
</feature>
<dbReference type="EMBL" id="DVHU01000020">
    <property type="protein sequence ID" value="HIR92229.1"/>
    <property type="molecule type" value="Genomic_DNA"/>
</dbReference>
<evidence type="ECO:0000256" key="6">
    <source>
        <dbReference type="ARBA" id="ARBA00022847"/>
    </source>
</evidence>
<dbReference type="Proteomes" id="UP000886841">
    <property type="component" value="Unassembled WGS sequence"/>
</dbReference>
<comment type="caution">
    <text evidence="10">The sequence shown here is derived from an EMBL/GenBank/DDBJ whole genome shotgun (WGS) entry which is preliminary data.</text>
</comment>
<dbReference type="GO" id="GO:0005886">
    <property type="term" value="C:plasma membrane"/>
    <property type="evidence" value="ECO:0007669"/>
    <property type="project" value="UniProtKB-SubCell"/>
</dbReference>
<evidence type="ECO:0000256" key="9">
    <source>
        <dbReference type="RuleBase" id="RU363064"/>
    </source>
</evidence>
<comment type="subcellular location">
    <subcellularLocation>
        <location evidence="1 9">Cell membrane</location>
        <topology evidence="1 9">Multi-pass membrane protein</topology>
    </subcellularLocation>
</comment>
<dbReference type="GO" id="GO:0005283">
    <property type="term" value="F:amino acid:sodium symporter activity"/>
    <property type="evidence" value="ECO:0007669"/>
    <property type="project" value="InterPro"/>
</dbReference>
<comment type="similarity">
    <text evidence="2 9">Belongs to the alanine or glycine:cation symporter (AGCS) (TC 2.A.25) family.</text>
</comment>
<dbReference type="AlphaFoldDB" id="A0A9D1JET7"/>
<dbReference type="Gene3D" id="1.20.1740.10">
    <property type="entry name" value="Amino acid/polyamine transporter I"/>
    <property type="match status" value="1"/>
</dbReference>
<dbReference type="PRINTS" id="PR00175">
    <property type="entry name" value="NAALASMPORT"/>
</dbReference>
<sequence length="451" mass="48000">MVTIDSAVKLVNKFLWDYALIFLLVGTGVFFSLRLGFVQIRRFGTGMKKMFGGFSLHGKNHKDGLSSFQALTTAIAAQVGTGNIAGAATAIASGGPGAIFWMWLSAFFGMATIYAEAILAQKTRETKDGQLVGGPVYYIRYIFKGGFGKFLAGFFSVAIILALGFMGNMVQSNSIGVSFANAFGVPAWTVGICVALVAGVIFLGGVQRIARVTEKVVPLMALFYIVGCAIILFMNGSGVVQAFHDIFVGAFNPQAVMGGALGVGVQQAMRYGVARGLFSNEAGMGSTPHAHAIAKVDHPADQGIIAMMGVFLDTFIILTLTALVILSTGVLGTGLTGSELAQVAFDSAFGSFGKIFIAICMLFFAFTTIIGWYFFGEVNVKEMFGKKAVRVYAVLVILFVLVGANLKVDLVWNMSDMFNGLMVLPNLIALLAGSGIVAGLHKEYQKKHKKH</sequence>
<evidence type="ECO:0000256" key="8">
    <source>
        <dbReference type="ARBA" id="ARBA00023136"/>
    </source>
</evidence>
<feature type="transmembrane region" description="Helical" evidence="9">
    <location>
        <begin position="185"/>
        <end position="204"/>
    </location>
</feature>
<evidence type="ECO:0000313" key="10">
    <source>
        <dbReference type="EMBL" id="HIR92229.1"/>
    </source>
</evidence>
<dbReference type="InterPro" id="IPR001463">
    <property type="entry name" value="Na/Ala_symport"/>
</dbReference>
<dbReference type="NCBIfam" id="TIGR00835">
    <property type="entry name" value="agcS"/>
    <property type="match status" value="1"/>
</dbReference>
<evidence type="ECO:0000256" key="7">
    <source>
        <dbReference type="ARBA" id="ARBA00022989"/>
    </source>
</evidence>
<evidence type="ECO:0000256" key="4">
    <source>
        <dbReference type="ARBA" id="ARBA00022475"/>
    </source>
</evidence>
<dbReference type="FunFam" id="1.20.1740.10:FF:000004">
    <property type="entry name" value="Sodium:alanine symporter family protein"/>
    <property type="match status" value="1"/>
</dbReference>
<dbReference type="PANTHER" id="PTHR30330:SF14">
    <property type="entry name" value="SODIUM_AMINO ACID (ALANINE) SYMPORTER"/>
    <property type="match status" value="1"/>
</dbReference>
<feature type="transmembrane region" description="Helical" evidence="9">
    <location>
        <begin position="388"/>
        <end position="406"/>
    </location>
</feature>
<dbReference type="PANTHER" id="PTHR30330">
    <property type="entry name" value="AGSS FAMILY TRANSPORTER, SODIUM-ALANINE"/>
    <property type="match status" value="1"/>
</dbReference>
<evidence type="ECO:0000313" key="11">
    <source>
        <dbReference type="Proteomes" id="UP000886841"/>
    </source>
</evidence>
<reference evidence="10" key="2">
    <citation type="journal article" date="2021" name="PeerJ">
        <title>Extensive microbial diversity within the chicken gut microbiome revealed by metagenomics and culture.</title>
        <authorList>
            <person name="Gilroy R."/>
            <person name="Ravi A."/>
            <person name="Getino M."/>
            <person name="Pursley I."/>
            <person name="Horton D.L."/>
            <person name="Alikhan N.F."/>
            <person name="Baker D."/>
            <person name="Gharbi K."/>
            <person name="Hall N."/>
            <person name="Watson M."/>
            <person name="Adriaenssens E.M."/>
            <person name="Foster-Nyarko E."/>
            <person name="Jarju S."/>
            <person name="Secka A."/>
            <person name="Antonio M."/>
            <person name="Oren A."/>
            <person name="Chaudhuri R.R."/>
            <person name="La Ragione R."/>
            <person name="Hildebrand F."/>
            <person name="Pallen M.J."/>
        </authorList>
    </citation>
    <scope>NUCLEOTIDE SEQUENCE</scope>
    <source>
        <strain evidence="10">ChiSxjej1B13-7041</strain>
    </source>
</reference>
<keyword evidence="5 9" id="KW-0812">Transmembrane</keyword>
<keyword evidence="4 9" id="KW-1003">Cell membrane</keyword>
<name>A0A9D1JET7_9FIRM</name>
<gene>
    <name evidence="10" type="ORF">IAB98_02250</name>
</gene>
<feature type="transmembrane region" description="Helical" evidence="9">
    <location>
        <begin position="355"/>
        <end position="376"/>
    </location>
</feature>
<accession>A0A9D1JET7</accession>
<feature type="transmembrane region" description="Helical" evidence="9">
    <location>
        <begin position="216"/>
        <end position="234"/>
    </location>
</feature>
<keyword evidence="6 9" id="KW-0769">Symport</keyword>
<evidence type="ECO:0000256" key="1">
    <source>
        <dbReference type="ARBA" id="ARBA00004651"/>
    </source>
</evidence>